<keyword evidence="5" id="KW-1278">Translocase</keyword>
<keyword evidence="2" id="KW-0479">Metal-binding</keyword>
<dbReference type="InterPro" id="IPR036163">
    <property type="entry name" value="HMA_dom_sf"/>
</dbReference>
<dbReference type="PRINTS" id="PR00942">
    <property type="entry name" value="CUATPASEI"/>
</dbReference>
<dbReference type="PROSITE" id="PS50846">
    <property type="entry name" value="HMA_2"/>
    <property type="match status" value="2"/>
</dbReference>
<sequence length="200" mass="20886">MSELTATECDFTDSIGLPVNGMTCGACATRLQKALARAPGIHSAAVNFATERADVVFDPGTVNAASIADAVVKAGFEVRGEHFSLGVKGMTCSACAYRIEKALMGVSGVIEANVNLVLERADIKTVSGQTDLRDLNEAVEKAGFDAVLDSESDGRTAGGTKLHSAEQAQLRRDGYVLMVSGALTLPLVLQMLSMLVGSTF</sequence>
<dbReference type="PROSITE" id="PS01047">
    <property type="entry name" value="HMA_1"/>
    <property type="match status" value="2"/>
</dbReference>
<evidence type="ECO:0000256" key="7">
    <source>
        <dbReference type="SAM" id="Phobius"/>
    </source>
</evidence>
<keyword evidence="3" id="KW-0406">Ion transport</keyword>
<keyword evidence="3" id="KW-0187">Copper transport</keyword>
<dbReference type="GO" id="GO:0005507">
    <property type="term" value="F:copper ion binding"/>
    <property type="evidence" value="ECO:0007669"/>
    <property type="project" value="InterPro"/>
</dbReference>
<name>A0A382UCI9_9ZZZZ</name>
<dbReference type="InterPro" id="IPR006122">
    <property type="entry name" value="HMA_Cu_ion-bd"/>
</dbReference>
<dbReference type="GO" id="GO:0016020">
    <property type="term" value="C:membrane"/>
    <property type="evidence" value="ECO:0007669"/>
    <property type="project" value="TreeGrafter"/>
</dbReference>
<dbReference type="NCBIfam" id="TIGR00003">
    <property type="entry name" value="copper ion binding protein"/>
    <property type="match status" value="2"/>
</dbReference>
<feature type="transmembrane region" description="Helical" evidence="7">
    <location>
        <begin position="175"/>
        <end position="196"/>
    </location>
</feature>
<organism evidence="9">
    <name type="scientific">marine metagenome</name>
    <dbReference type="NCBI Taxonomy" id="408172"/>
    <lineage>
        <taxon>unclassified sequences</taxon>
        <taxon>metagenomes</taxon>
        <taxon>ecological metagenomes</taxon>
    </lineage>
</organism>
<dbReference type="SUPFAM" id="SSF55008">
    <property type="entry name" value="HMA, heavy metal-associated domain"/>
    <property type="match status" value="2"/>
</dbReference>
<dbReference type="Pfam" id="PF00403">
    <property type="entry name" value="HMA"/>
    <property type="match status" value="2"/>
</dbReference>
<dbReference type="Gene3D" id="3.30.70.100">
    <property type="match status" value="2"/>
</dbReference>
<evidence type="ECO:0000256" key="3">
    <source>
        <dbReference type="ARBA" id="ARBA00022796"/>
    </source>
</evidence>
<dbReference type="FunFam" id="3.30.70.100:FF:000005">
    <property type="entry name" value="Copper-exporting P-type ATPase A"/>
    <property type="match status" value="2"/>
</dbReference>
<gene>
    <name evidence="9" type="ORF">METZ01_LOCUS384315</name>
</gene>
<dbReference type="InterPro" id="IPR017969">
    <property type="entry name" value="Heavy-metal-associated_CS"/>
</dbReference>
<keyword evidence="7" id="KW-0472">Membrane</keyword>
<evidence type="ECO:0000256" key="4">
    <source>
        <dbReference type="ARBA" id="ARBA00022842"/>
    </source>
</evidence>
<evidence type="ECO:0000256" key="1">
    <source>
        <dbReference type="ARBA" id="ARBA00004127"/>
    </source>
</evidence>
<reference evidence="9" key="1">
    <citation type="submission" date="2018-05" db="EMBL/GenBank/DDBJ databases">
        <authorList>
            <person name="Lanie J.A."/>
            <person name="Ng W.-L."/>
            <person name="Kazmierczak K.M."/>
            <person name="Andrzejewski T.M."/>
            <person name="Davidsen T.M."/>
            <person name="Wayne K.J."/>
            <person name="Tettelin H."/>
            <person name="Glass J.I."/>
            <person name="Rusch D."/>
            <person name="Podicherti R."/>
            <person name="Tsui H.-C.T."/>
            <person name="Winkler M.E."/>
        </authorList>
    </citation>
    <scope>NUCLEOTIDE SEQUENCE</scope>
</reference>
<comment type="subcellular location">
    <subcellularLocation>
        <location evidence="1">Endomembrane system</location>
        <topology evidence="1">Multi-pass membrane protein</topology>
    </subcellularLocation>
</comment>
<feature type="non-terminal residue" evidence="9">
    <location>
        <position position="200"/>
    </location>
</feature>
<dbReference type="PANTHER" id="PTHR43520:SF8">
    <property type="entry name" value="P-TYPE CU(+) TRANSPORTER"/>
    <property type="match status" value="1"/>
</dbReference>
<accession>A0A382UCI9</accession>
<keyword evidence="6" id="KW-0186">Copper</keyword>
<feature type="domain" description="HMA" evidence="8">
    <location>
        <begin position="81"/>
        <end position="147"/>
    </location>
</feature>
<dbReference type="AlphaFoldDB" id="A0A382UCI9"/>
<dbReference type="PANTHER" id="PTHR43520">
    <property type="entry name" value="ATP7, ISOFORM B"/>
    <property type="match status" value="1"/>
</dbReference>
<keyword evidence="3" id="KW-0813">Transport</keyword>
<keyword evidence="7" id="KW-1133">Transmembrane helix</keyword>
<dbReference type="CDD" id="cd00371">
    <property type="entry name" value="HMA"/>
    <property type="match status" value="2"/>
</dbReference>
<keyword evidence="7" id="KW-0812">Transmembrane</keyword>
<dbReference type="InterPro" id="IPR006121">
    <property type="entry name" value="HMA_dom"/>
</dbReference>
<dbReference type="GO" id="GO:0055070">
    <property type="term" value="P:copper ion homeostasis"/>
    <property type="evidence" value="ECO:0007669"/>
    <property type="project" value="TreeGrafter"/>
</dbReference>
<dbReference type="GO" id="GO:0043682">
    <property type="term" value="F:P-type divalent copper transporter activity"/>
    <property type="evidence" value="ECO:0007669"/>
    <property type="project" value="TreeGrafter"/>
</dbReference>
<evidence type="ECO:0000313" key="9">
    <source>
        <dbReference type="EMBL" id="SVD31461.1"/>
    </source>
</evidence>
<evidence type="ECO:0000256" key="2">
    <source>
        <dbReference type="ARBA" id="ARBA00022723"/>
    </source>
</evidence>
<protein>
    <recommendedName>
        <fullName evidence="8">HMA domain-containing protein</fullName>
    </recommendedName>
</protein>
<dbReference type="EMBL" id="UINC01142865">
    <property type="protein sequence ID" value="SVD31461.1"/>
    <property type="molecule type" value="Genomic_DNA"/>
</dbReference>
<evidence type="ECO:0000256" key="5">
    <source>
        <dbReference type="ARBA" id="ARBA00022967"/>
    </source>
</evidence>
<proteinExistence type="predicted"/>
<keyword evidence="4" id="KW-0460">Magnesium</keyword>
<evidence type="ECO:0000256" key="6">
    <source>
        <dbReference type="ARBA" id="ARBA00023008"/>
    </source>
</evidence>
<feature type="domain" description="HMA" evidence="8">
    <location>
        <begin position="13"/>
        <end position="79"/>
    </location>
</feature>
<evidence type="ECO:0000259" key="8">
    <source>
        <dbReference type="PROSITE" id="PS50846"/>
    </source>
</evidence>